<comment type="subcellular location">
    <subcellularLocation>
        <location evidence="2">Endoplasmic reticulum membrane</location>
        <topology evidence="2">Single-pass membrane protein</topology>
    </subcellularLocation>
</comment>
<comment type="pathway">
    <text evidence="3">Lipid metabolism; sphingolipid metabolism.</text>
</comment>
<dbReference type="InterPro" id="IPR050477">
    <property type="entry name" value="GrpII_AminoAcid_Decarb"/>
</dbReference>
<gene>
    <name evidence="18" type="ORF">Ctob_014142</name>
</gene>
<keyword evidence="6" id="KW-0256">Endoplasmic reticulum</keyword>
<evidence type="ECO:0000256" key="14">
    <source>
        <dbReference type="ARBA" id="ARBA00038965"/>
    </source>
</evidence>
<dbReference type="GO" id="GO:0030149">
    <property type="term" value="P:sphingolipid catabolic process"/>
    <property type="evidence" value="ECO:0007669"/>
    <property type="project" value="TreeGrafter"/>
</dbReference>
<evidence type="ECO:0000256" key="17">
    <source>
        <dbReference type="RuleBase" id="RU000382"/>
    </source>
</evidence>
<keyword evidence="12 17" id="KW-0456">Lyase</keyword>
<evidence type="ECO:0000256" key="5">
    <source>
        <dbReference type="ARBA" id="ARBA00022692"/>
    </source>
</evidence>
<keyword evidence="19" id="KW-1185">Reference proteome</keyword>
<evidence type="ECO:0000313" key="19">
    <source>
        <dbReference type="Proteomes" id="UP000037460"/>
    </source>
</evidence>
<evidence type="ECO:0000256" key="15">
    <source>
        <dbReference type="ARBA" id="ARBA00042568"/>
    </source>
</evidence>
<feature type="modified residue" description="N6-(pyridoxal phosphate)lysine" evidence="16">
    <location>
        <position position="164"/>
    </location>
</feature>
<dbReference type="InterPro" id="IPR015421">
    <property type="entry name" value="PyrdxlP-dep_Trfase_major"/>
</dbReference>
<dbReference type="EMBL" id="JWZX01001837">
    <property type="protein sequence ID" value="KOO32159.1"/>
    <property type="molecule type" value="Genomic_DNA"/>
</dbReference>
<dbReference type="InterPro" id="IPR002129">
    <property type="entry name" value="PyrdxlP-dep_de-COase"/>
</dbReference>
<dbReference type="PANTHER" id="PTHR42735:SF6">
    <property type="entry name" value="SPHINGOSINE-1-PHOSPHATE LYASE 1"/>
    <property type="match status" value="1"/>
</dbReference>
<comment type="similarity">
    <text evidence="13">Belongs to the group II decarboxylase family. Sphingosine-1-phosphate lyase subfamily.</text>
</comment>
<comment type="pathway">
    <text evidence="4">Sphingolipid metabolism.</text>
</comment>
<protein>
    <recommendedName>
        <fullName evidence="14">sphinganine-1-phosphate aldolase</fullName>
        <ecNumber evidence="14">4.1.2.27</ecNumber>
    </recommendedName>
    <alternativeName>
        <fullName evidence="15">Sphingosine-1-phosphate aldolase</fullName>
    </alternativeName>
</protein>
<comment type="cofactor">
    <cofactor evidence="1 16 17">
        <name>pyridoxal 5'-phosphate</name>
        <dbReference type="ChEBI" id="CHEBI:597326"/>
    </cofactor>
</comment>
<keyword evidence="5" id="KW-0812">Transmembrane</keyword>
<evidence type="ECO:0000256" key="10">
    <source>
        <dbReference type="ARBA" id="ARBA00023098"/>
    </source>
</evidence>
<evidence type="ECO:0000256" key="7">
    <source>
        <dbReference type="ARBA" id="ARBA00022898"/>
    </source>
</evidence>
<dbReference type="SUPFAM" id="SSF53383">
    <property type="entry name" value="PLP-dependent transferases"/>
    <property type="match status" value="1"/>
</dbReference>
<evidence type="ECO:0000256" key="8">
    <source>
        <dbReference type="ARBA" id="ARBA00022919"/>
    </source>
</evidence>
<evidence type="ECO:0000256" key="3">
    <source>
        <dbReference type="ARBA" id="ARBA00004760"/>
    </source>
</evidence>
<evidence type="ECO:0000256" key="12">
    <source>
        <dbReference type="ARBA" id="ARBA00023239"/>
    </source>
</evidence>
<organism evidence="18 19">
    <name type="scientific">Chrysochromulina tobinii</name>
    <dbReference type="NCBI Taxonomy" id="1460289"/>
    <lineage>
        <taxon>Eukaryota</taxon>
        <taxon>Haptista</taxon>
        <taxon>Haptophyta</taxon>
        <taxon>Prymnesiophyceae</taxon>
        <taxon>Prymnesiales</taxon>
        <taxon>Chrysochromulinaceae</taxon>
        <taxon>Chrysochromulina</taxon>
    </lineage>
</organism>
<dbReference type="Proteomes" id="UP000037460">
    <property type="component" value="Unassembled WGS sequence"/>
</dbReference>
<evidence type="ECO:0000256" key="4">
    <source>
        <dbReference type="ARBA" id="ARBA00004991"/>
    </source>
</evidence>
<keyword evidence="8" id="KW-0746">Sphingolipid metabolism</keyword>
<sequence>MVLRMYSGPATACGAFTTGGTESILMAMKAYRDKGRAERGITEPNIVVCVTAHAAFDKAAQYFNLECRKARTTGPQEVDLVHVRSLIDANTVAIVGSACQYAHGTIDNIPKLSELALSYGVGLHVDCCLGGFLVPFMRAAGFELPHEYDFRVPGVTTISCDPHKYGFAPKGSSVLMFRTPELRHYMYTFVTEWTGGIYATPSILGSRPGGVVAATWAAMIHHGEAGYIETTRQIVGATRKIGAAIEAIDGLELMGRPDVCVVAWHGKPGSGINCYSLCDALKEIRGWDLATLQRPASVHLALTLPTSANADLFIADLKEAVAMVRADPVKYSGGTAGLYGTASKMPASFVEESAKVFLDVMTLAAEEESAPGAAAA</sequence>
<comment type="caution">
    <text evidence="18">The sequence shown here is derived from an EMBL/GenBank/DDBJ whole genome shotgun (WGS) entry which is preliminary data.</text>
</comment>
<evidence type="ECO:0000313" key="18">
    <source>
        <dbReference type="EMBL" id="KOO32159.1"/>
    </source>
</evidence>
<dbReference type="InterPro" id="IPR015424">
    <property type="entry name" value="PyrdxlP-dep_Trfase"/>
</dbReference>
<dbReference type="Gene3D" id="6.10.140.2150">
    <property type="match status" value="1"/>
</dbReference>
<evidence type="ECO:0000256" key="11">
    <source>
        <dbReference type="ARBA" id="ARBA00023136"/>
    </source>
</evidence>
<dbReference type="Gene3D" id="3.40.640.10">
    <property type="entry name" value="Type I PLP-dependent aspartate aminotransferase-like (Major domain)"/>
    <property type="match status" value="1"/>
</dbReference>
<keyword evidence="10" id="KW-0443">Lipid metabolism</keyword>
<dbReference type="Pfam" id="PF00282">
    <property type="entry name" value="Pyridoxal_deC"/>
    <property type="match status" value="1"/>
</dbReference>
<keyword evidence="11" id="KW-0472">Membrane</keyword>
<evidence type="ECO:0000256" key="1">
    <source>
        <dbReference type="ARBA" id="ARBA00001933"/>
    </source>
</evidence>
<dbReference type="AlphaFoldDB" id="A0A0M0K027"/>
<keyword evidence="7 16" id="KW-0663">Pyridoxal phosphate</keyword>
<dbReference type="GO" id="GO:0019752">
    <property type="term" value="P:carboxylic acid metabolic process"/>
    <property type="evidence" value="ECO:0007669"/>
    <property type="project" value="InterPro"/>
</dbReference>
<evidence type="ECO:0000256" key="16">
    <source>
        <dbReference type="PIRSR" id="PIRSR602129-50"/>
    </source>
</evidence>
<evidence type="ECO:0000256" key="2">
    <source>
        <dbReference type="ARBA" id="ARBA00004389"/>
    </source>
</evidence>
<proteinExistence type="inferred from homology"/>
<evidence type="ECO:0000256" key="13">
    <source>
        <dbReference type="ARBA" id="ARBA00038302"/>
    </source>
</evidence>
<dbReference type="EC" id="4.1.2.27" evidence="14"/>
<name>A0A0M0K027_9EUKA</name>
<dbReference type="GO" id="GO:0005789">
    <property type="term" value="C:endoplasmic reticulum membrane"/>
    <property type="evidence" value="ECO:0007669"/>
    <property type="project" value="UniProtKB-SubCell"/>
</dbReference>
<dbReference type="PANTHER" id="PTHR42735">
    <property type="match status" value="1"/>
</dbReference>
<dbReference type="GO" id="GO:0030170">
    <property type="term" value="F:pyridoxal phosphate binding"/>
    <property type="evidence" value="ECO:0007669"/>
    <property type="project" value="InterPro"/>
</dbReference>
<dbReference type="Gene3D" id="3.90.1150.10">
    <property type="entry name" value="Aspartate Aminotransferase, domain 1"/>
    <property type="match status" value="1"/>
</dbReference>
<dbReference type="FunFam" id="3.40.640.10:FF:000020">
    <property type="entry name" value="sphingosine-1-phosphate lyase 1"/>
    <property type="match status" value="1"/>
</dbReference>
<reference evidence="19" key="1">
    <citation type="journal article" date="2015" name="PLoS Genet.">
        <title>Genome Sequence and Transcriptome Analyses of Chrysochromulina tobin: Metabolic Tools for Enhanced Algal Fitness in the Prominent Order Prymnesiales (Haptophyceae).</title>
        <authorList>
            <person name="Hovde B.T."/>
            <person name="Deodato C.R."/>
            <person name="Hunsperger H.M."/>
            <person name="Ryken S.A."/>
            <person name="Yost W."/>
            <person name="Jha R.K."/>
            <person name="Patterson J."/>
            <person name="Monnat R.J. Jr."/>
            <person name="Barlow S.B."/>
            <person name="Starkenburg S.R."/>
            <person name="Cattolico R.A."/>
        </authorList>
    </citation>
    <scope>NUCLEOTIDE SEQUENCE</scope>
    <source>
        <strain evidence="19">CCMP291</strain>
    </source>
</reference>
<keyword evidence="9" id="KW-1133">Transmembrane helix</keyword>
<accession>A0A0M0K027</accession>
<dbReference type="GO" id="GO:0008117">
    <property type="term" value="F:sphinganine-1-phosphate aldolase activity"/>
    <property type="evidence" value="ECO:0007669"/>
    <property type="project" value="UniProtKB-EC"/>
</dbReference>
<dbReference type="InterPro" id="IPR015422">
    <property type="entry name" value="PyrdxlP-dep_Trfase_small"/>
</dbReference>
<evidence type="ECO:0000256" key="9">
    <source>
        <dbReference type="ARBA" id="ARBA00022989"/>
    </source>
</evidence>
<dbReference type="OrthoDB" id="10254570at2759"/>
<evidence type="ECO:0000256" key="6">
    <source>
        <dbReference type="ARBA" id="ARBA00022824"/>
    </source>
</evidence>